<reference evidence="3" key="1">
    <citation type="journal article" date="2021" name="Genome Biol. Evol.">
        <title>A High-Quality Reference Genome for a Parasitic Bivalve with Doubly Uniparental Inheritance (Bivalvia: Unionida).</title>
        <authorList>
            <person name="Smith C.H."/>
        </authorList>
    </citation>
    <scope>NUCLEOTIDE SEQUENCE</scope>
    <source>
        <strain evidence="3">CHS0354</strain>
    </source>
</reference>
<protein>
    <recommendedName>
        <fullName evidence="2">Fibronectin type-III domain-containing protein</fullName>
    </recommendedName>
</protein>
<dbReference type="Proteomes" id="UP001195483">
    <property type="component" value="Unassembled WGS sequence"/>
</dbReference>
<feature type="domain" description="Fibronectin type-III" evidence="2">
    <location>
        <begin position="173"/>
        <end position="267"/>
    </location>
</feature>
<dbReference type="InterPro" id="IPR050991">
    <property type="entry name" value="ECM_Regulatory_Proteins"/>
</dbReference>
<dbReference type="InterPro" id="IPR013783">
    <property type="entry name" value="Ig-like_fold"/>
</dbReference>
<evidence type="ECO:0000256" key="1">
    <source>
        <dbReference type="ARBA" id="ARBA00022737"/>
    </source>
</evidence>
<dbReference type="SUPFAM" id="SSF49265">
    <property type="entry name" value="Fibronectin type III"/>
    <property type="match status" value="8"/>
</dbReference>
<dbReference type="PROSITE" id="PS50853">
    <property type="entry name" value="FN3"/>
    <property type="match status" value="2"/>
</dbReference>
<dbReference type="CDD" id="cd00063">
    <property type="entry name" value="FN3"/>
    <property type="match status" value="1"/>
</dbReference>
<dbReference type="PANTHER" id="PTHR46708:SF2">
    <property type="entry name" value="FIBRONECTIN TYPE-III DOMAIN-CONTAINING PROTEIN"/>
    <property type="match status" value="1"/>
</dbReference>
<evidence type="ECO:0000313" key="4">
    <source>
        <dbReference type="Proteomes" id="UP001195483"/>
    </source>
</evidence>
<dbReference type="InterPro" id="IPR036116">
    <property type="entry name" value="FN3_sf"/>
</dbReference>
<dbReference type="PANTHER" id="PTHR46708">
    <property type="entry name" value="TENASCIN"/>
    <property type="match status" value="1"/>
</dbReference>
<proteinExistence type="predicted"/>
<reference evidence="3" key="2">
    <citation type="journal article" date="2021" name="Genome Biol. Evol.">
        <title>Developing a high-quality reference genome for a parasitic bivalve with doubly uniparental inheritance (Bivalvia: Unionida).</title>
        <authorList>
            <person name="Smith C.H."/>
        </authorList>
    </citation>
    <scope>NUCLEOTIDE SEQUENCE</scope>
    <source>
        <strain evidence="3">CHS0354</strain>
        <tissue evidence="3">Mantle</tissue>
    </source>
</reference>
<feature type="domain" description="Fibronectin type-III" evidence="2">
    <location>
        <begin position="1277"/>
        <end position="1371"/>
    </location>
</feature>
<keyword evidence="1" id="KW-0677">Repeat</keyword>
<dbReference type="Gene3D" id="2.60.40.10">
    <property type="entry name" value="Immunoglobulins"/>
    <property type="match status" value="13"/>
</dbReference>
<name>A0AAE0W297_9BIVA</name>
<accession>A0AAE0W297</accession>
<organism evidence="3 4">
    <name type="scientific">Potamilus streckersoni</name>
    <dbReference type="NCBI Taxonomy" id="2493646"/>
    <lineage>
        <taxon>Eukaryota</taxon>
        <taxon>Metazoa</taxon>
        <taxon>Spiralia</taxon>
        <taxon>Lophotrochozoa</taxon>
        <taxon>Mollusca</taxon>
        <taxon>Bivalvia</taxon>
        <taxon>Autobranchia</taxon>
        <taxon>Heteroconchia</taxon>
        <taxon>Palaeoheterodonta</taxon>
        <taxon>Unionida</taxon>
        <taxon>Unionoidea</taxon>
        <taxon>Unionidae</taxon>
        <taxon>Ambleminae</taxon>
        <taxon>Lampsilini</taxon>
        <taxon>Potamilus</taxon>
    </lineage>
</organism>
<dbReference type="InterPro" id="IPR003961">
    <property type="entry name" value="FN3_dom"/>
</dbReference>
<sequence length="1573" mass="164841">MNTSAVQVFWQNAEGATHFQIHLDSNHSYANISENITCPHSTNCSYVIDKLTPGSGHNIAILASSGGVQKSVSCSLYGAAMPSVPTCVQATSLNTSAVQVFWQNAEGATHFQIQLDSNHSYANISENIACPHSINCSYVIGKLTPGSGHNIAILASSGGVQNSVSCSLYGVAMPSEPKCVGVTSLNTSAVQVFWENAEGATHFQIQLDSNHSYANISENIACPQSTKCSYVIDKLTPGSGHDVAILASSGGVQNSVSFSLHAVAMPSVPKCVQATSLNTSAVQVFWQNAEGATHFQIQLDSNLSYANISENIACPHSANCSYVIDKLTPGSGHNIAILASSGGVQNSVSCSLYGAAMPSVPKCVQVTSLNTSTVQVFWQNAEGATHFQIHLDSNHSYANISENIACPHSINCSYVIGKLTPGSGHNIAILASSGGVQNSVSCSLYGVAVLSEPKCVGVTSLNTSAVQVFWENAEIATHFQIHLDSNHSYANISENIACPYSINCSYVIDKLTPGSGHDVAILASSGGVQNSVSCSLHAVAMPSVPKCVQVTSLNTSAVQVFWQNAEGATHFQIQLDSNLSYANISENIACPHSANCSYVIDKLTPGSGHNIAILASSGGVQNSVSCSLYGAAMPSVPKCVQVTSLNTSTVQVFWQNAEGATHFQIHLDSNHSYANISENIACPHSINCSYVIGKLTPGSGHNIAILASSGGVQNSVSCSLYGVAVLSEPKCVGVTSLNTSAVQVFWENAEIATHFQIHLDSNHSYANISENIACPYSINCSYVIDKLTPGSGHDVAILASSGGVQNSVSCSLHAVAMPSVPKCVQATSLNTSAVQVFWQNAEGATHFQIQLDSNLSYANTSENIACPHSANCSYVIDKLTPGSGHNIAILASSGGVQNSVSCSLYGEAMPSVPKCVQVTSLNTSAVQVFWQNAEGATHFQIHLDSNHSYANISENIACPHSINCSYVIGKLTPGSGHNIAILASSGGVQNSVSCSLYGVAVPSEPKCVGVTSLNTSAVQVFWENAEIATHFQIHLDSNHSYANISENIACPYSINCSYVIDKLTPGSGHDVAILASSGGVQNSVSCSLHAVAMPSVPKCVQATSLNTSAVQVFWQNAEGATHFQIQLDSNLLYANISENIACPHSANCSYVIDKLTPGSGHNIAILASSGGVQNSVSCSLYGAAMPSVPKCVQVTSLNTSAVQVFWQNAEGATHFQIHLDSNHSYANISENIACPHSINCSYVIGKLTPGSGHNIAILASSGGVQNSVSCSLYGVAVPSEPKCVGVTSLNTSAVQVFWENAEGATHFQIHLDSNHSYANISENIACPHSTNCSYVIDKLTPGSGHKIAILASSGGVQNSVSCSLYGVTLPSVPKCVQVTTINTSAVQVFWQNAEGATHFQIQLDSNHSYANISENIACPNSINCSYVIGKLTPGSSHAIAILASSGGVQNTVSCSLYGVAMPSVPKCVEVTSVNTSTVQIFWQNAEGATHFQIQLDSNLSYANISKTVACPHLVQCSYVINKLIPGSEHNISILASSGGVQNSVSCSLYGVAISDIRYLLIRTSQIFKDGNNL</sequence>
<reference evidence="3" key="3">
    <citation type="submission" date="2023-05" db="EMBL/GenBank/DDBJ databases">
        <authorList>
            <person name="Smith C.H."/>
        </authorList>
    </citation>
    <scope>NUCLEOTIDE SEQUENCE</scope>
    <source>
        <strain evidence="3">CHS0354</strain>
        <tissue evidence="3">Mantle</tissue>
    </source>
</reference>
<dbReference type="EMBL" id="JAEAOA010000511">
    <property type="protein sequence ID" value="KAK3598816.1"/>
    <property type="molecule type" value="Genomic_DNA"/>
</dbReference>
<keyword evidence="4" id="KW-1185">Reference proteome</keyword>
<gene>
    <name evidence="3" type="ORF">CHS0354_007419</name>
</gene>
<dbReference type="SMART" id="SM00060">
    <property type="entry name" value="FN3"/>
    <property type="match status" value="16"/>
</dbReference>
<evidence type="ECO:0000259" key="2">
    <source>
        <dbReference type="PROSITE" id="PS50853"/>
    </source>
</evidence>
<comment type="caution">
    <text evidence="3">The sequence shown here is derived from an EMBL/GenBank/DDBJ whole genome shotgun (WGS) entry which is preliminary data.</text>
</comment>
<evidence type="ECO:0000313" key="3">
    <source>
        <dbReference type="EMBL" id="KAK3598816.1"/>
    </source>
</evidence>